<dbReference type="EMBL" id="LMWL01000052">
    <property type="protein sequence ID" value="KUM93157.1"/>
    <property type="molecule type" value="Genomic_DNA"/>
</dbReference>
<dbReference type="OrthoDB" id="3213425at2"/>
<comment type="caution">
    <text evidence="1">The sequence shown here is derived from an EMBL/GenBank/DDBJ whole genome shotgun (WGS) entry which is preliminary data.</text>
</comment>
<dbReference type="SUPFAM" id="SSF48452">
    <property type="entry name" value="TPR-like"/>
    <property type="match status" value="1"/>
</dbReference>
<dbReference type="InterPro" id="IPR011990">
    <property type="entry name" value="TPR-like_helical_dom_sf"/>
</dbReference>
<reference evidence="1 2" key="1">
    <citation type="submission" date="2015-10" db="EMBL/GenBank/DDBJ databases">
        <title>Draft genome sequence of Streptomyces cellostaticus DSM 40189, type strain for the species Streptomyces cellostaticus.</title>
        <authorList>
            <person name="Ruckert C."/>
            <person name="Winkler A."/>
            <person name="Kalinowski J."/>
            <person name="Kampfer P."/>
            <person name="Glaeser S."/>
        </authorList>
    </citation>
    <scope>NUCLEOTIDE SEQUENCE [LARGE SCALE GENOMIC DNA]</scope>
    <source>
        <strain evidence="1 2">DSM 40189</strain>
    </source>
</reference>
<dbReference type="Proteomes" id="UP000054241">
    <property type="component" value="Unassembled WGS sequence"/>
</dbReference>
<protein>
    <recommendedName>
        <fullName evidence="3">HTH cro/C1-type domain-containing protein</fullName>
    </recommendedName>
</protein>
<organism evidence="1 2">
    <name type="scientific">Streptomyces cellostaticus</name>
    <dbReference type="NCBI Taxonomy" id="67285"/>
    <lineage>
        <taxon>Bacteria</taxon>
        <taxon>Bacillati</taxon>
        <taxon>Actinomycetota</taxon>
        <taxon>Actinomycetes</taxon>
        <taxon>Kitasatosporales</taxon>
        <taxon>Streptomycetaceae</taxon>
        <taxon>Streptomyces</taxon>
    </lineage>
</organism>
<name>A0A117PUX7_9ACTN</name>
<gene>
    <name evidence="1" type="ORF">AQI88_28605</name>
</gene>
<keyword evidence="2" id="KW-1185">Reference proteome</keyword>
<sequence length="446" mass="48212">MTSYEPPTALPRALLEREDMKAAIVAHDFGTVFALARRDAGISYSKIAAECAIKPERVGALARGHGSVTTFEKITRIADALRIPGRMLGLAPREWETTSPLRRVLPAPAQATAANADGDNVQRREFFKATARAGLAVGLPQVTRPLTGRRVGSDFPQRLRERTARLRRLDDVLGGGDTYRVYLGEYQATKTFFRGAAYTEETGRALLSVLAEQAQQAGWAAFDGGMHDDATGLYEESRKAAVDAGDAALAGNALAFLAYQKINGDRRAGIQTAAQACQTAGPDAPPGVRALLHERLAWAYAVAGLADETERALDTAGTALAETGDEPQPDWAAWVDENELRIMTGRCWTELRRPLRAIPALETALTQYDDAHARDKSLYLSWLAESYVTAGEVEQAAAITGRALELCAGIASVRPRERLAPVLERLGEYRSVRAVADVLEKARSGA</sequence>
<accession>A0A117PUX7</accession>
<dbReference type="Gene3D" id="1.25.40.10">
    <property type="entry name" value="Tetratricopeptide repeat domain"/>
    <property type="match status" value="1"/>
</dbReference>
<evidence type="ECO:0008006" key="3">
    <source>
        <dbReference type="Google" id="ProtNLM"/>
    </source>
</evidence>
<dbReference type="RefSeq" id="WP_067004777.1">
    <property type="nucleotide sequence ID" value="NZ_BNDU01000006.1"/>
</dbReference>
<dbReference type="STRING" id="67285.AQI88_28605"/>
<evidence type="ECO:0000313" key="1">
    <source>
        <dbReference type="EMBL" id="KUM93157.1"/>
    </source>
</evidence>
<dbReference type="AlphaFoldDB" id="A0A117PUX7"/>
<evidence type="ECO:0000313" key="2">
    <source>
        <dbReference type="Proteomes" id="UP000054241"/>
    </source>
</evidence>
<proteinExistence type="predicted"/>